<organism evidence="1 2">
    <name type="scientific">Streptomyces lavendulae subsp. lavendulae</name>
    <dbReference type="NCBI Taxonomy" id="58340"/>
    <lineage>
        <taxon>Bacteria</taxon>
        <taxon>Bacillati</taxon>
        <taxon>Actinomycetota</taxon>
        <taxon>Actinomycetes</taxon>
        <taxon>Kitasatosporales</taxon>
        <taxon>Streptomycetaceae</taxon>
        <taxon>Streptomyces</taxon>
    </lineage>
</organism>
<dbReference type="Pfam" id="PF02810">
    <property type="entry name" value="SEC-C"/>
    <property type="match status" value="1"/>
</dbReference>
<name>A0A2K8PJ73_STRLA</name>
<gene>
    <name evidence="1" type="ORF">SLAV_23605</name>
</gene>
<dbReference type="InterPro" id="IPR004027">
    <property type="entry name" value="SEC_C_motif"/>
</dbReference>
<protein>
    <submittedName>
        <fullName evidence="1">Uncharacterized protein</fullName>
    </submittedName>
</protein>
<keyword evidence="2" id="KW-1185">Reference proteome</keyword>
<evidence type="ECO:0000313" key="1">
    <source>
        <dbReference type="EMBL" id="ATZ26528.1"/>
    </source>
</evidence>
<dbReference type="GeneID" id="49385740"/>
<dbReference type="InterPro" id="IPR011990">
    <property type="entry name" value="TPR-like_helical_dom_sf"/>
</dbReference>
<reference evidence="1 2" key="1">
    <citation type="submission" date="2017-11" db="EMBL/GenBank/DDBJ databases">
        <title>Complete genome sequence of Streptomyces lavendulae subsp. lavendulae CCM 3239 (formerly 'Streptomyces aureofaciens CCM 3239'), the producer of the angucycline-type antibiotic auricin.</title>
        <authorList>
            <person name="Busche T."/>
            <person name="Novakova R."/>
            <person name="Al'Dilaimi A."/>
            <person name="Homerova D."/>
            <person name="Feckova L."/>
            <person name="Rezuchova B."/>
            <person name="Mingyar E."/>
            <person name="Csolleiova D."/>
            <person name="Bekeova C."/>
            <person name="Winkler A."/>
            <person name="Sevcikova B."/>
            <person name="Kalinowski J."/>
            <person name="Kormanec J."/>
            <person name="Ruckert C."/>
        </authorList>
    </citation>
    <scope>NUCLEOTIDE SEQUENCE [LARGE SCALE GENOMIC DNA]</scope>
    <source>
        <strain evidence="1 2">CCM 3239</strain>
    </source>
</reference>
<dbReference type="Proteomes" id="UP000231791">
    <property type="component" value="Chromosome"/>
</dbReference>
<dbReference type="Gene3D" id="1.25.40.10">
    <property type="entry name" value="Tetratricopeptide repeat domain"/>
    <property type="match status" value="1"/>
</dbReference>
<evidence type="ECO:0000313" key="2">
    <source>
        <dbReference type="Proteomes" id="UP000231791"/>
    </source>
</evidence>
<dbReference type="AlphaFoldDB" id="A0A2K8PJ73"/>
<dbReference type="KEGG" id="slx:SLAV_23605"/>
<accession>A0A2K8PJ73</accession>
<dbReference type="RefSeq" id="WP_030241986.1">
    <property type="nucleotide sequence ID" value="NZ_CP024985.1"/>
</dbReference>
<sequence length="338" mass="36355">MRPDTPAEHIAEAERLIRTATRYPEDQEPLLLQAAAHLELGDARERASTLYDQLLADAPANPHLIKALQAANLWEYGHEAEARALISGIRAAAPTDPAPWEVIAEALEAHDELEASHECFTEAATLLTSEDTPLTRATAALLTGRHRVRRLLGLPHDEWDMVADTRHSGPIPLDELHDPKRIWALGSDDPAELRAEIARLRAELGDRRAALSRPFPVAILHWPQRELSELVASYPTLAAEYPSHAAHLAATEASLRALAASGTTNLGIVTGSVPSYEAFAASEKTSPASPSLLAEYATTLAARGKATPWPPTPTTPCWCTSGKPYAECHGDASGAFGG</sequence>
<dbReference type="EMBL" id="CP024985">
    <property type="protein sequence ID" value="ATZ26528.1"/>
    <property type="molecule type" value="Genomic_DNA"/>
</dbReference>
<dbReference type="OrthoDB" id="3343588at2"/>
<proteinExistence type="predicted"/>